<accession>A0A1H4CUN3</accession>
<gene>
    <name evidence="1" type="ORF">SAMN05444370_10841</name>
</gene>
<protein>
    <submittedName>
        <fullName evidence="1">Uncharacterized protein</fullName>
    </submittedName>
</protein>
<organism evidence="1 2">
    <name type="scientific">Rubrimonas cliftonensis</name>
    <dbReference type="NCBI Taxonomy" id="89524"/>
    <lineage>
        <taxon>Bacteria</taxon>
        <taxon>Pseudomonadati</taxon>
        <taxon>Pseudomonadota</taxon>
        <taxon>Alphaproteobacteria</taxon>
        <taxon>Rhodobacterales</taxon>
        <taxon>Paracoccaceae</taxon>
        <taxon>Rubrimonas</taxon>
    </lineage>
</organism>
<name>A0A1H4CUN3_9RHOB</name>
<reference evidence="1 2" key="1">
    <citation type="submission" date="2016-10" db="EMBL/GenBank/DDBJ databases">
        <authorList>
            <person name="de Groot N.N."/>
        </authorList>
    </citation>
    <scope>NUCLEOTIDE SEQUENCE [LARGE SCALE GENOMIC DNA]</scope>
    <source>
        <strain evidence="1 2">DSM 15345</strain>
    </source>
</reference>
<dbReference type="RefSeq" id="WP_175478899.1">
    <property type="nucleotide sequence ID" value="NZ_FNQM01000008.1"/>
</dbReference>
<dbReference type="AlphaFoldDB" id="A0A1H4CUN3"/>
<sequence length="53" mass="5869">MSAFTQRSGELSVDYARMHDAEEYAFSREEAFPLSKVALSGVTLTLLAVIVLF</sequence>
<proteinExistence type="predicted"/>
<dbReference type="STRING" id="89524.SAMN05444370_10841"/>
<evidence type="ECO:0000313" key="1">
    <source>
        <dbReference type="EMBL" id="SEA64009.1"/>
    </source>
</evidence>
<evidence type="ECO:0000313" key="2">
    <source>
        <dbReference type="Proteomes" id="UP000198703"/>
    </source>
</evidence>
<dbReference type="EMBL" id="FNQM01000008">
    <property type="protein sequence ID" value="SEA64009.1"/>
    <property type="molecule type" value="Genomic_DNA"/>
</dbReference>
<dbReference type="Proteomes" id="UP000198703">
    <property type="component" value="Unassembled WGS sequence"/>
</dbReference>
<keyword evidence="2" id="KW-1185">Reference proteome</keyword>